<proteinExistence type="predicted"/>
<dbReference type="AlphaFoldDB" id="A0A0C9ZRS2"/>
<reference evidence="2" key="2">
    <citation type="submission" date="2015-01" db="EMBL/GenBank/DDBJ databases">
        <title>Evolutionary Origins and Diversification of the Mycorrhizal Mutualists.</title>
        <authorList>
            <consortium name="DOE Joint Genome Institute"/>
            <consortium name="Mycorrhizal Genomics Consortium"/>
            <person name="Kohler A."/>
            <person name="Kuo A."/>
            <person name="Nagy L.G."/>
            <person name="Floudas D."/>
            <person name="Copeland A."/>
            <person name="Barry K.W."/>
            <person name="Cichocki N."/>
            <person name="Veneault-Fourrey C."/>
            <person name="LaButti K."/>
            <person name="Lindquist E.A."/>
            <person name="Lipzen A."/>
            <person name="Lundell T."/>
            <person name="Morin E."/>
            <person name="Murat C."/>
            <person name="Riley R."/>
            <person name="Ohm R."/>
            <person name="Sun H."/>
            <person name="Tunlid A."/>
            <person name="Henrissat B."/>
            <person name="Grigoriev I.V."/>
            <person name="Hibbett D.S."/>
            <person name="Martin F."/>
        </authorList>
    </citation>
    <scope>NUCLEOTIDE SEQUENCE [LARGE SCALE GENOMIC DNA]</scope>
    <source>
        <strain evidence="2">441</strain>
    </source>
</reference>
<evidence type="ECO:0000313" key="1">
    <source>
        <dbReference type="EMBL" id="KIK28779.1"/>
    </source>
</evidence>
<name>A0A0C9ZRS2_9AGAM</name>
<evidence type="ECO:0000313" key="2">
    <source>
        <dbReference type="Proteomes" id="UP000054018"/>
    </source>
</evidence>
<dbReference type="EMBL" id="KN833691">
    <property type="protein sequence ID" value="KIK28779.1"/>
    <property type="molecule type" value="Genomic_DNA"/>
</dbReference>
<gene>
    <name evidence="1" type="ORF">PISMIDRAFT_672970</name>
</gene>
<protein>
    <submittedName>
        <fullName evidence="1">Uncharacterized protein</fullName>
    </submittedName>
</protein>
<organism evidence="1 2">
    <name type="scientific">Pisolithus microcarpus 441</name>
    <dbReference type="NCBI Taxonomy" id="765257"/>
    <lineage>
        <taxon>Eukaryota</taxon>
        <taxon>Fungi</taxon>
        <taxon>Dikarya</taxon>
        <taxon>Basidiomycota</taxon>
        <taxon>Agaricomycotina</taxon>
        <taxon>Agaricomycetes</taxon>
        <taxon>Agaricomycetidae</taxon>
        <taxon>Boletales</taxon>
        <taxon>Sclerodermatineae</taxon>
        <taxon>Pisolithaceae</taxon>
        <taxon>Pisolithus</taxon>
    </lineage>
</organism>
<reference evidence="1 2" key="1">
    <citation type="submission" date="2014-04" db="EMBL/GenBank/DDBJ databases">
        <authorList>
            <consortium name="DOE Joint Genome Institute"/>
            <person name="Kuo A."/>
            <person name="Kohler A."/>
            <person name="Costa M.D."/>
            <person name="Nagy L.G."/>
            <person name="Floudas D."/>
            <person name="Copeland A."/>
            <person name="Barry K.W."/>
            <person name="Cichocki N."/>
            <person name="Veneault-Fourrey C."/>
            <person name="LaButti K."/>
            <person name="Lindquist E.A."/>
            <person name="Lipzen A."/>
            <person name="Lundell T."/>
            <person name="Morin E."/>
            <person name="Murat C."/>
            <person name="Sun H."/>
            <person name="Tunlid A."/>
            <person name="Henrissat B."/>
            <person name="Grigoriev I.V."/>
            <person name="Hibbett D.S."/>
            <person name="Martin F."/>
            <person name="Nordberg H.P."/>
            <person name="Cantor M.N."/>
            <person name="Hua S.X."/>
        </authorList>
    </citation>
    <scope>NUCLEOTIDE SEQUENCE [LARGE SCALE GENOMIC DNA]</scope>
    <source>
        <strain evidence="1 2">441</strain>
    </source>
</reference>
<dbReference type="Proteomes" id="UP000054018">
    <property type="component" value="Unassembled WGS sequence"/>
</dbReference>
<sequence length="69" mass="6937">MAPANRTVSLDASLTGRIPLRVDDRGVAGDTARFAGFAANDPALTHSRPGITACGTSCEYASIASLSGG</sequence>
<dbReference type="HOGENOM" id="CLU_2776922_0_0_1"/>
<accession>A0A0C9ZRS2</accession>
<keyword evidence="2" id="KW-1185">Reference proteome</keyword>